<reference evidence="4" key="1">
    <citation type="submission" date="2018-06" db="EMBL/GenBank/DDBJ databases">
        <authorList>
            <person name="Zhirakovskaya E."/>
        </authorList>
    </citation>
    <scope>NUCLEOTIDE SEQUENCE</scope>
</reference>
<dbReference type="GO" id="GO:0005737">
    <property type="term" value="C:cytoplasm"/>
    <property type="evidence" value="ECO:0007669"/>
    <property type="project" value="UniProtKB-SubCell"/>
</dbReference>
<dbReference type="GO" id="GO:0002143">
    <property type="term" value="P:tRNA wobble position uridine thiolation"/>
    <property type="evidence" value="ECO:0007669"/>
    <property type="project" value="TreeGrafter"/>
</dbReference>
<dbReference type="NCBIfam" id="TIGR03342">
    <property type="entry name" value="dsrC_tusE_dsvC"/>
    <property type="match status" value="1"/>
</dbReference>
<dbReference type="GO" id="GO:0097163">
    <property type="term" value="F:sulfur carrier activity"/>
    <property type="evidence" value="ECO:0007669"/>
    <property type="project" value="TreeGrafter"/>
</dbReference>
<dbReference type="InterPro" id="IPR042072">
    <property type="entry name" value="DsrC-like_C"/>
</dbReference>
<dbReference type="EMBL" id="UOFX01000010">
    <property type="protein sequence ID" value="VAX05884.1"/>
    <property type="molecule type" value="Genomic_DNA"/>
</dbReference>
<dbReference type="PIRSF" id="PIRSF006223">
    <property type="entry name" value="DsrC_TusE"/>
    <property type="match status" value="1"/>
</dbReference>
<dbReference type="InterPro" id="IPR043163">
    <property type="entry name" value="DsrC-like_N"/>
</dbReference>
<dbReference type="InterPro" id="IPR007453">
    <property type="entry name" value="DsrC/TusE"/>
</dbReference>
<dbReference type="SUPFAM" id="SSF69721">
    <property type="entry name" value="DsrC, the gamma subunit of dissimilatory sulfite reductase"/>
    <property type="match status" value="1"/>
</dbReference>
<organism evidence="4">
    <name type="scientific">hydrothermal vent metagenome</name>
    <dbReference type="NCBI Taxonomy" id="652676"/>
    <lineage>
        <taxon>unclassified sequences</taxon>
        <taxon>metagenomes</taxon>
        <taxon>ecological metagenomes</taxon>
    </lineage>
</organism>
<protein>
    <submittedName>
        <fullName evidence="4">tRNA 2-thiouridine synthesis protein TusE @ Sulfur redox associated protein DsrC</fullName>
    </submittedName>
</protein>
<dbReference type="Gene3D" id="1.10.10.370">
    <property type="entry name" value="DsrC-like protein, C-terminal domain"/>
    <property type="match status" value="1"/>
</dbReference>
<keyword evidence="3" id="KW-0963">Cytoplasm</keyword>
<accession>A0A3B1B1L9</accession>
<evidence type="ECO:0000256" key="2">
    <source>
        <dbReference type="ARBA" id="ARBA00005718"/>
    </source>
</evidence>
<proteinExistence type="inferred from homology"/>
<evidence type="ECO:0000256" key="1">
    <source>
        <dbReference type="ARBA" id="ARBA00004496"/>
    </source>
</evidence>
<dbReference type="Gene3D" id="3.30.1420.10">
    <property type="match status" value="1"/>
</dbReference>
<dbReference type="AlphaFoldDB" id="A0A3B1B1L9"/>
<gene>
    <name evidence="4" type="ORF">MNBD_GAMMA26-611</name>
</gene>
<sequence>MSITVHEKTLATDTEGYLINLDEWEPAVVDVMAKADNQELTEEHWEVIQFLRGFYGSYKMAPTMRILTREIGKKLGKEKGNIRYLYGLFPYDPRKQACRYAGLPKPSGCM</sequence>
<dbReference type="Pfam" id="PF04358">
    <property type="entry name" value="DsrC"/>
    <property type="match status" value="1"/>
</dbReference>
<dbReference type="PANTHER" id="PTHR37010:SF1">
    <property type="entry name" value="SULFURTRANSFERASE TUSE"/>
    <property type="match status" value="1"/>
</dbReference>
<evidence type="ECO:0000313" key="4">
    <source>
        <dbReference type="EMBL" id="VAX05884.1"/>
    </source>
</evidence>
<comment type="subcellular location">
    <subcellularLocation>
        <location evidence="1">Cytoplasm</location>
    </subcellularLocation>
</comment>
<comment type="similarity">
    <text evidence="2">Belongs to the DsrC/TusE family.</text>
</comment>
<dbReference type="PANTHER" id="PTHR37010">
    <property type="entry name" value="SULFURTRANSFERASE TUSE"/>
    <property type="match status" value="1"/>
</dbReference>
<evidence type="ECO:0000256" key="3">
    <source>
        <dbReference type="ARBA" id="ARBA00022490"/>
    </source>
</evidence>
<name>A0A3B1B1L9_9ZZZZ</name>
<dbReference type="InterPro" id="IPR025526">
    <property type="entry name" value="DsrC-like_dom_sf"/>
</dbReference>